<gene>
    <name evidence="3" type="ORF">WJ0W_005234</name>
</gene>
<name>A0ABM9G883_9BACL</name>
<keyword evidence="2" id="KW-0472">Membrane</keyword>
<dbReference type="Pfam" id="PF03323">
    <property type="entry name" value="GerA"/>
    <property type="match status" value="1"/>
</dbReference>
<evidence type="ECO:0000256" key="1">
    <source>
        <dbReference type="ARBA" id="ARBA00005278"/>
    </source>
</evidence>
<protein>
    <submittedName>
        <fullName evidence="3">Spore germination protein</fullName>
    </submittedName>
</protein>
<evidence type="ECO:0000256" key="2">
    <source>
        <dbReference type="ARBA" id="ARBA00023136"/>
    </source>
</evidence>
<sequence length="176" mass="19931">MLSRPQYSLARTSKECVDGILQGKAALFHHTLTYLIDIAPPVGRSVEQSETETVISGRHDGFVENLRENVAVVRQRVRSSNLKAIRLSVGEISKTDVVLMYIEDIVNPELVEKLKKRINDMEIDAVFETAKKRTSGDQLPPLPYDRGIYLQAAAFGHRKRYDSRSEYIQLHPGPVR</sequence>
<keyword evidence="4" id="KW-1185">Reference proteome</keyword>
<dbReference type="PANTHER" id="PTHR22550">
    <property type="entry name" value="SPORE GERMINATION PROTEIN"/>
    <property type="match status" value="1"/>
</dbReference>
<dbReference type="EMBL" id="CALYLO010000008">
    <property type="protein sequence ID" value="CAH8247979.1"/>
    <property type="molecule type" value="Genomic_DNA"/>
</dbReference>
<dbReference type="PANTHER" id="PTHR22550:SF5">
    <property type="entry name" value="LEUCINE ZIPPER PROTEIN 4"/>
    <property type="match status" value="1"/>
</dbReference>
<evidence type="ECO:0000313" key="3">
    <source>
        <dbReference type="EMBL" id="CAH8247979.1"/>
    </source>
</evidence>
<comment type="similarity">
    <text evidence="1">Belongs to the GerABKA family.</text>
</comment>
<proteinExistence type="inferred from homology"/>
<dbReference type="RefSeq" id="WP_261945293.1">
    <property type="nucleotide sequence ID" value="NZ_CALYLO010000008.1"/>
</dbReference>
<dbReference type="InterPro" id="IPR050768">
    <property type="entry name" value="UPF0353/GerABKA_families"/>
</dbReference>
<accession>A0ABM9G883</accession>
<evidence type="ECO:0000313" key="4">
    <source>
        <dbReference type="Proteomes" id="UP001154322"/>
    </source>
</evidence>
<organism evidence="3 4">
    <name type="scientific">Paenibacillus melissococcoides</name>
    <dbReference type="NCBI Taxonomy" id="2912268"/>
    <lineage>
        <taxon>Bacteria</taxon>
        <taxon>Bacillati</taxon>
        <taxon>Bacillota</taxon>
        <taxon>Bacilli</taxon>
        <taxon>Bacillales</taxon>
        <taxon>Paenibacillaceae</taxon>
        <taxon>Paenibacillus</taxon>
    </lineage>
</organism>
<comment type="caution">
    <text evidence="3">The sequence shown here is derived from an EMBL/GenBank/DDBJ whole genome shotgun (WGS) entry which is preliminary data.</text>
</comment>
<dbReference type="Proteomes" id="UP001154322">
    <property type="component" value="Unassembled WGS sequence"/>
</dbReference>
<dbReference type="InterPro" id="IPR004995">
    <property type="entry name" value="Spore_Ger"/>
</dbReference>
<reference evidence="3" key="1">
    <citation type="submission" date="2022-06" db="EMBL/GenBank/DDBJ databases">
        <authorList>
            <person name="Dietemann V."/>
            <person name="Ory F."/>
            <person name="Dainat B."/>
            <person name="Oberhansli S."/>
        </authorList>
    </citation>
    <scope>NUCLEOTIDE SEQUENCE</scope>
    <source>
        <strain evidence="3">Ena-SAMPLE-TAB-26-04-2022-14:26:32:270-5432</strain>
    </source>
</reference>